<feature type="region of interest" description="Disordered" evidence="1">
    <location>
        <begin position="125"/>
        <end position="157"/>
    </location>
</feature>
<dbReference type="AlphaFoldDB" id="A0A4V2YYJ7"/>
<keyword evidence="2" id="KW-0812">Transmembrane</keyword>
<dbReference type="Proteomes" id="UP000294513">
    <property type="component" value="Unassembled WGS sequence"/>
</dbReference>
<keyword evidence="2" id="KW-1133">Transmembrane helix</keyword>
<accession>A0A4V2YYJ7</accession>
<evidence type="ECO:0000256" key="1">
    <source>
        <dbReference type="SAM" id="MobiDB-lite"/>
    </source>
</evidence>
<organism evidence="3 4">
    <name type="scientific">Actinomadura rubrisoli</name>
    <dbReference type="NCBI Taxonomy" id="2530368"/>
    <lineage>
        <taxon>Bacteria</taxon>
        <taxon>Bacillati</taxon>
        <taxon>Actinomycetota</taxon>
        <taxon>Actinomycetes</taxon>
        <taxon>Streptosporangiales</taxon>
        <taxon>Thermomonosporaceae</taxon>
        <taxon>Actinomadura</taxon>
    </lineage>
</organism>
<dbReference type="OrthoDB" id="3430394at2"/>
<name>A0A4V2YYJ7_9ACTN</name>
<sequence>MIRIRRKPQEEVLTRLGRAQEAARHGAEVCRQSASAAAERIGPVATERVLAARGWGAPRLRQAAGYVETGLAPRVSTFLSDVAHRVEPPKANRPRRAPLMAMMGAVAALGVAGVVMTRRSAMRDIAGDSGGRDGSATSADSMTVSGTDADGQVHSPH</sequence>
<keyword evidence="2" id="KW-0472">Membrane</keyword>
<keyword evidence="4" id="KW-1185">Reference proteome</keyword>
<dbReference type="RefSeq" id="WP_131891211.1">
    <property type="nucleotide sequence ID" value="NZ_SMKU01000031.1"/>
</dbReference>
<evidence type="ECO:0000313" key="3">
    <source>
        <dbReference type="EMBL" id="TDD93427.1"/>
    </source>
</evidence>
<reference evidence="3 4" key="1">
    <citation type="submission" date="2019-03" db="EMBL/GenBank/DDBJ databases">
        <title>Draft genome sequences of novel Actinobacteria.</title>
        <authorList>
            <person name="Sahin N."/>
            <person name="Ay H."/>
            <person name="Saygin H."/>
        </authorList>
    </citation>
    <scope>NUCLEOTIDE SEQUENCE [LARGE SCALE GENOMIC DNA]</scope>
    <source>
        <strain evidence="3 4">H3C3</strain>
    </source>
</reference>
<feature type="compositionally biased region" description="Polar residues" evidence="1">
    <location>
        <begin position="135"/>
        <end position="146"/>
    </location>
</feature>
<gene>
    <name evidence="3" type="ORF">E1298_09380</name>
</gene>
<comment type="caution">
    <text evidence="3">The sequence shown here is derived from an EMBL/GenBank/DDBJ whole genome shotgun (WGS) entry which is preliminary data.</text>
</comment>
<proteinExistence type="predicted"/>
<evidence type="ECO:0000256" key="2">
    <source>
        <dbReference type="SAM" id="Phobius"/>
    </source>
</evidence>
<dbReference type="EMBL" id="SMKU01000031">
    <property type="protein sequence ID" value="TDD93427.1"/>
    <property type="molecule type" value="Genomic_DNA"/>
</dbReference>
<feature type="transmembrane region" description="Helical" evidence="2">
    <location>
        <begin position="97"/>
        <end position="116"/>
    </location>
</feature>
<protein>
    <submittedName>
        <fullName evidence="3">Uncharacterized protein</fullName>
    </submittedName>
</protein>
<evidence type="ECO:0000313" key="4">
    <source>
        <dbReference type="Proteomes" id="UP000294513"/>
    </source>
</evidence>